<dbReference type="Gene3D" id="1.10.630.10">
    <property type="entry name" value="Cytochrome P450"/>
    <property type="match status" value="1"/>
</dbReference>
<dbReference type="OrthoDB" id="1470350at2759"/>
<dbReference type="InterPro" id="IPR050665">
    <property type="entry name" value="Cytochrome_P450_Monooxygen"/>
</dbReference>
<evidence type="ECO:0000313" key="14">
    <source>
        <dbReference type="Proteomes" id="UP000015453"/>
    </source>
</evidence>
<keyword evidence="4 12" id="KW-0812">Transmembrane</keyword>
<keyword evidence="7" id="KW-0560">Oxidoreductase</keyword>
<accession>S8EAP9</accession>
<comment type="cofactor">
    <cofactor evidence="11">
        <name>heme</name>
        <dbReference type="ChEBI" id="CHEBI:30413"/>
    </cofactor>
</comment>
<name>S8EAP9_9LAMI</name>
<evidence type="ECO:0000256" key="1">
    <source>
        <dbReference type="ARBA" id="ARBA00004167"/>
    </source>
</evidence>
<evidence type="ECO:0000256" key="7">
    <source>
        <dbReference type="ARBA" id="ARBA00023002"/>
    </source>
</evidence>
<keyword evidence="8 11" id="KW-0408">Iron</keyword>
<dbReference type="EMBL" id="AUSU01002046">
    <property type="protein sequence ID" value="EPS69617.1"/>
    <property type="molecule type" value="Genomic_DNA"/>
</dbReference>
<dbReference type="InterPro" id="IPR001128">
    <property type="entry name" value="Cyt_P450"/>
</dbReference>
<comment type="caution">
    <text evidence="13">The sequence shown here is derived from an EMBL/GenBank/DDBJ whole genome shotgun (WGS) entry which is preliminary data.</text>
</comment>
<evidence type="ECO:0000256" key="4">
    <source>
        <dbReference type="ARBA" id="ARBA00022692"/>
    </source>
</evidence>
<keyword evidence="10 12" id="KW-0472">Membrane</keyword>
<dbReference type="InterPro" id="IPR036396">
    <property type="entry name" value="Cyt_P450_sf"/>
</dbReference>
<keyword evidence="5 11" id="KW-0479">Metal-binding</keyword>
<evidence type="ECO:0000256" key="11">
    <source>
        <dbReference type="PIRSR" id="PIRSR602401-1"/>
    </source>
</evidence>
<keyword evidence="6 12" id="KW-1133">Transmembrane helix</keyword>
<keyword evidence="9" id="KW-0503">Monooxygenase</keyword>
<gene>
    <name evidence="13" type="ORF">M569_05150</name>
</gene>
<dbReference type="GO" id="GO:0016020">
    <property type="term" value="C:membrane"/>
    <property type="evidence" value="ECO:0007669"/>
    <property type="project" value="UniProtKB-SubCell"/>
</dbReference>
<dbReference type="GO" id="GO:0005506">
    <property type="term" value="F:iron ion binding"/>
    <property type="evidence" value="ECO:0007669"/>
    <property type="project" value="InterPro"/>
</dbReference>
<evidence type="ECO:0000256" key="3">
    <source>
        <dbReference type="ARBA" id="ARBA00022617"/>
    </source>
</evidence>
<protein>
    <recommendedName>
        <fullName evidence="15">Cytochrome P450</fullName>
    </recommendedName>
</protein>
<dbReference type="Pfam" id="PF00067">
    <property type="entry name" value="p450"/>
    <property type="match status" value="1"/>
</dbReference>
<keyword evidence="14" id="KW-1185">Reference proteome</keyword>
<evidence type="ECO:0000256" key="8">
    <source>
        <dbReference type="ARBA" id="ARBA00023004"/>
    </source>
</evidence>
<evidence type="ECO:0000256" key="9">
    <source>
        <dbReference type="ARBA" id="ARBA00023033"/>
    </source>
</evidence>
<dbReference type="PRINTS" id="PR00463">
    <property type="entry name" value="EP450I"/>
</dbReference>
<evidence type="ECO:0000313" key="13">
    <source>
        <dbReference type="EMBL" id="EPS69617.1"/>
    </source>
</evidence>
<dbReference type="PRINTS" id="PR00385">
    <property type="entry name" value="P450"/>
</dbReference>
<dbReference type="GO" id="GO:0020037">
    <property type="term" value="F:heme binding"/>
    <property type="evidence" value="ECO:0007669"/>
    <property type="project" value="InterPro"/>
</dbReference>
<evidence type="ECO:0000256" key="5">
    <source>
        <dbReference type="ARBA" id="ARBA00022723"/>
    </source>
</evidence>
<dbReference type="InterPro" id="IPR002401">
    <property type="entry name" value="Cyt_P450_E_grp-I"/>
</dbReference>
<dbReference type="AlphaFoldDB" id="S8EAP9"/>
<evidence type="ECO:0000256" key="10">
    <source>
        <dbReference type="ARBA" id="ARBA00023136"/>
    </source>
</evidence>
<evidence type="ECO:0000256" key="2">
    <source>
        <dbReference type="ARBA" id="ARBA00010617"/>
    </source>
</evidence>
<sequence length="517" mass="59185">MAVESLLFSVLLLGLITLVVKLLNWVWFRPKRLEKLLRKQGLHGNPYRFLLGDVRDMMNVTRDEQLRSIRFSDHLLPHILPFYHGVITKHGKNSFFWFGPRPRLNISDPEMLKEILAKPDVFHKTRPDPGETIAGGIAFLEDDEWAKRRKIITPAFHIEKLKNVVPVVWMSCLKMMENWEGKFSVGETNQAEIDVWPCLEELTADVISTTSFGVSSEEGRRVYALQQRQVKLVLDVLQFFFIPGWKFVPSKANTEMKSISREIGFLLRRMIEHREKAMRNGDAIDDDLLNALMESNLREIKDQGNEKRAGLSVEDVIEECKLFYFAGSETTSVLLVYTMVMLGKHQEWQARAREEVFRVLGKQQKPTTDCLSRLKIVTMILQEVLRLYPPAPVTLRTPTRSVKLGNMTVPKGVDLMLLIGEMHHDPMIWGADAGEFKPERFSEGISGAAKTRYSFIPFISGPRVCIGQNFAMITARLSLAMILQRFSVDLSPSYRHAPFPILTLQPQHGATLLLKKL</sequence>
<reference evidence="13 14" key="1">
    <citation type="journal article" date="2013" name="BMC Genomics">
        <title>The miniature genome of a carnivorous plant Genlisea aurea contains a low number of genes and short non-coding sequences.</title>
        <authorList>
            <person name="Leushkin E.V."/>
            <person name="Sutormin R.A."/>
            <person name="Nabieva E.R."/>
            <person name="Penin A.A."/>
            <person name="Kondrashov A.S."/>
            <person name="Logacheva M.D."/>
        </authorList>
    </citation>
    <scope>NUCLEOTIDE SEQUENCE [LARGE SCALE GENOMIC DNA]</scope>
</reference>
<dbReference type="PANTHER" id="PTHR24282:SF273">
    <property type="entry name" value="CYTOCHROME P450 CYP72A219-LIKE"/>
    <property type="match status" value="1"/>
</dbReference>
<dbReference type="GO" id="GO:0016705">
    <property type="term" value="F:oxidoreductase activity, acting on paired donors, with incorporation or reduction of molecular oxygen"/>
    <property type="evidence" value="ECO:0007669"/>
    <property type="project" value="InterPro"/>
</dbReference>
<dbReference type="PANTHER" id="PTHR24282">
    <property type="entry name" value="CYTOCHROME P450 FAMILY MEMBER"/>
    <property type="match status" value="1"/>
</dbReference>
<feature type="transmembrane region" description="Helical" evidence="12">
    <location>
        <begin position="6"/>
        <end position="28"/>
    </location>
</feature>
<dbReference type="GO" id="GO:0004497">
    <property type="term" value="F:monooxygenase activity"/>
    <property type="evidence" value="ECO:0007669"/>
    <property type="project" value="UniProtKB-KW"/>
</dbReference>
<evidence type="ECO:0000256" key="6">
    <source>
        <dbReference type="ARBA" id="ARBA00022989"/>
    </source>
</evidence>
<keyword evidence="3 11" id="KW-0349">Heme</keyword>
<proteinExistence type="inferred from homology"/>
<feature type="binding site" description="axial binding residue" evidence="11">
    <location>
        <position position="465"/>
    </location>
    <ligand>
        <name>heme</name>
        <dbReference type="ChEBI" id="CHEBI:30413"/>
    </ligand>
    <ligandPart>
        <name>Fe</name>
        <dbReference type="ChEBI" id="CHEBI:18248"/>
    </ligandPart>
</feature>
<dbReference type="Proteomes" id="UP000015453">
    <property type="component" value="Unassembled WGS sequence"/>
</dbReference>
<evidence type="ECO:0008006" key="15">
    <source>
        <dbReference type="Google" id="ProtNLM"/>
    </source>
</evidence>
<evidence type="ECO:0000256" key="12">
    <source>
        <dbReference type="SAM" id="Phobius"/>
    </source>
</evidence>
<organism evidence="13 14">
    <name type="scientific">Genlisea aurea</name>
    <dbReference type="NCBI Taxonomy" id="192259"/>
    <lineage>
        <taxon>Eukaryota</taxon>
        <taxon>Viridiplantae</taxon>
        <taxon>Streptophyta</taxon>
        <taxon>Embryophyta</taxon>
        <taxon>Tracheophyta</taxon>
        <taxon>Spermatophyta</taxon>
        <taxon>Magnoliopsida</taxon>
        <taxon>eudicotyledons</taxon>
        <taxon>Gunneridae</taxon>
        <taxon>Pentapetalae</taxon>
        <taxon>asterids</taxon>
        <taxon>lamiids</taxon>
        <taxon>Lamiales</taxon>
        <taxon>Lentibulariaceae</taxon>
        <taxon>Genlisea</taxon>
    </lineage>
</organism>
<dbReference type="SUPFAM" id="SSF48264">
    <property type="entry name" value="Cytochrome P450"/>
    <property type="match status" value="1"/>
</dbReference>
<comment type="subcellular location">
    <subcellularLocation>
        <location evidence="1">Membrane</location>
        <topology evidence="1">Single-pass membrane protein</topology>
    </subcellularLocation>
</comment>
<comment type="similarity">
    <text evidence="2">Belongs to the cytochrome P450 family.</text>
</comment>